<dbReference type="EMBL" id="QFQB01000027">
    <property type="protein sequence ID" value="PZQ46403.1"/>
    <property type="molecule type" value="Genomic_DNA"/>
</dbReference>
<name>A0A2W5PVD3_9BACT</name>
<dbReference type="GO" id="GO:0016787">
    <property type="term" value="F:hydrolase activity"/>
    <property type="evidence" value="ECO:0007669"/>
    <property type="project" value="UniProtKB-KW"/>
</dbReference>
<protein>
    <submittedName>
        <fullName evidence="1">N-formylglutamate amidohydrolase</fullName>
    </submittedName>
</protein>
<gene>
    <name evidence="1" type="ORF">DI551_05175</name>
</gene>
<dbReference type="Pfam" id="PF05013">
    <property type="entry name" value="FGase"/>
    <property type="match status" value="1"/>
</dbReference>
<evidence type="ECO:0000313" key="2">
    <source>
        <dbReference type="Proteomes" id="UP000249417"/>
    </source>
</evidence>
<dbReference type="Gene3D" id="3.40.630.40">
    <property type="entry name" value="Zn-dependent exopeptidases"/>
    <property type="match status" value="1"/>
</dbReference>
<proteinExistence type="predicted"/>
<evidence type="ECO:0000313" key="1">
    <source>
        <dbReference type="EMBL" id="PZQ46403.1"/>
    </source>
</evidence>
<dbReference type="AlphaFoldDB" id="A0A2W5PVD3"/>
<sequence>MSLYPDSFEIQNKDGNFPAVLCVEHARSYIPAHLNNLGVSENDVQTHIGWDIGIEGVSRYLSDDLNIRAIYGLYSRLVIDINRSLEHAELIRPESDGIKIPGNAGLGAAEREARIEQIFNPYHEAAKKLIRKDDVVIGMHSCTPQLRGGDFRPWHIGLSTYDSEDEMMALAEVLKESNLKVGIHEPYDCRAMPGTSLDTHGRQRGLPHILVEIRQDLIADEAGQKRWGNIMAKALIGLE</sequence>
<dbReference type="PIRSF" id="PIRSF029730">
    <property type="entry name" value="UCP029730"/>
    <property type="match status" value="1"/>
</dbReference>
<dbReference type="InterPro" id="IPR007709">
    <property type="entry name" value="N-FG_amidohydro"/>
</dbReference>
<organism evidence="1 2">
    <name type="scientific">Micavibrio aeruginosavorus</name>
    <dbReference type="NCBI Taxonomy" id="349221"/>
    <lineage>
        <taxon>Bacteria</taxon>
        <taxon>Pseudomonadati</taxon>
        <taxon>Bdellovibrionota</taxon>
        <taxon>Bdellovibrionia</taxon>
        <taxon>Bdellovibrionales</taxon>
        <taxon>Pseudobdellovibrionaceae</taxon>
        <taxon>Micavibrio</taxon>
    </lineage>
</organism>
<accession>A0A2W5PVD3</accession>
<dbReference type="SUPFAM" id="SSF53187">
    <property type="entry name" value="Zn-dependent exopeptidases"/>
    <property type="match status" value="1"/>
</dbReference>
<comment type="caution">
    <text evidence="1">The sequence shown here is derived from an EMBL/GenBank/DDBJ whole genome shotgun (WGS) entry which is preliminary data.</text>
</comment>
<dbReference type="Proteomes" id="UP000249417">
    <property type="component" value="Unassembled WGS sequence"/>
</dbReference>
<reference evidence="1 2" key="1">
    <citation type="submission" date="2017-08" db="EMBL/GenBank/DDBJ databases">
        <title>Infants hospitalized years apart are colonized by the same room-sourced microbial strains.</title>
        <authorList>
            <person name="Brooks B."/>
            <person name="Olm M.R."/>
            <person name="Firek B.A."/>
            <person name="Baker R."/>
            <person name="Thomas B.C."/>
            <person name="Morowitz M.J."/>
            <person name="Banfield J.F."/>
        </authorList>
    </citation>
    <scope>NUCLEOTIDE SEQUENCE [LARGE SCALE GENOMIC DNA]</scope>
    <source>
        <strain evidence="1">S2_005_002_R2_29</strain>
    </source>
</reference>
<dbReference type="InterPro" id="IPR011227">
    <property type="entry name" value="UCP029730"/>
</dbReference>
<keyword evidence="1" id="KW-0378">Hydrolase</keyword>